<dbReference type="GO" id="GO:0046961">
    <property type="term" value="F:proton-transporting ATPase activity, rotational mechanism"/>
    <property type="evidence" value="ECO:0007669"/>
    <property type="project" value="InterPro"/>
</dbReference>
<dbReference type="GO" id="GO:0033178">
    <property type="term" value="C:proton-transporting two-sector ATPase complex, catalytic domain"/>
    <property type="evidence" value="ECO:0007669"/>
    <property type="project" value="InterPro"/>
</dbReference>
<accession>A0A379C5S6</accession>
<dbReference type="Proteomes" id="UP000255517">
    <property type="component" value="Unassembled WGS sequence"/>
</dbReference>
<evidence type="ECO:0000256" key="2">
    <source>
        <dbReference type="ARBA" id="ARBA00022448"/>
    </source>
</evidence>
<dbReference type="STRING" id="1122949.GCA_000378725_01572"/>
<evidence type="ECO:0008006" key="7">
    <source>
        <dbReference type="Google" id="ProtNLM"/>
    </source>
</evidence>
<evidence type="ECO:0000313" key="5">
    <source>
        <dbReference type="EMBL" id="SUB57583.1"/>
    </source>
</evidence>
<dbReference type="OrthoDB" id="1725377at2"/>
<evidence type="ECO:0000256" key="3">
    <source>
        <dbReference type="ARBA" id="ARBA00023065"/>
    </source>
</evidence>
<reference evidence="5 6" key="1">
    <citation type="submission" date="2018-06" db="EMBL/GenBank/DDBJ databases">
        <authorList>
            <consortium name="Pathogen Informatics"/>
            <person name="Doyle S."/>
        </authorList>
    </citation>
    <scope>NUCLEOTIDE SEQUENCE [LARGE SCALE GENOMIC DNA]</scope>
    <source>
        <strain evidence="5 6">NCTC13149</strain>
    </source>
</reference>
<proteinExistence type="inferred from homology"/>
<name>A0A379C5S6_9FIRM</name>
<dbReference type="InterPro" id="IPR038495">
    <property type="entry name" value="ATPase_E_C"/>
</dbReference>
<organism evidence="5 6">
    <name type="scientific">Peptoniphilus lacrimalis</name>
    <dbReference type="NCBI Taxonomy" id="33031"/>
    <lineage>
        <taxon>Bacteria</taxon>
        <taxon>Bacillati</taxon>
        <taxon>Bacillota</taxon>
        <taxon>Tissierellia</taxon>
        <taxon>Tissierellales</taxon>
        <taxon>Peptoniphilaceae</taxon>
        <taxon>Peptoniphilus</taxon>
    </lineage>
</organism>
<dbReference type="SUPFAM" id="SSF160527">
    <property type="entry name" value="V-type ATPase subunit E-like"/>
    <property type="match status" value="1"/>
</dbReference>
<evidence type="ECO:0000313" key="6">
    <source>
        <dbReference type="Proteomes" id="UP000255517"/>
    </source>
</evidence>
<feature type="coiled-coil region" evidence="4">
    <location>
        <begin position="17"/>
        <end position="55"/>
    </location>
</feature>
<keyword evidence="3" id="KW-0406">Ion transport</keyword>
<dbReference type="EMBL" id="UGSZ01000001">
    <property type="protein sequence ID" value="SUB57583.1"/>
    <property type="molecule type" value="Genomic_DNA"/>
</dbReference>
<dbReference type="Pfam" id="PF01991">
    <property type="entry name" value="vATP-synt_E"/>
    <property type="match status" value="1"/>
</dbReference>
<evidence type="ECO:0000256" key="4">
    <source>
        <dbReference type="SAM" id="Coils"/>
    </source>
</evidence>
<protein>
    <recommendedName>
        <fullName evidence="7">V-type ATP synthase subunit E</fullName>
    </recommendedName>
</protein>
<keyword evidence="2" id="KW-0813">Transport</keyword>
<keyword evidence="4" id="KW-0175">Coiled coil</keyword>
<dbReference type="InterPro" id="IPR002842">
    <property type="entry name" value="ATPase_V1_Esu"/>
</dbReference>
<dbReference type="AlphaFoldDB" id="A0A379C5S6"/>
<comment type="similarity">
    <text evidence="1">Belongs to the V-ATPase E subunit family.</text>
</comment>
<dbReference type="RefSeq" id="WP_019035208.1">
    <property type="nucleotide sequence ID" value="NZ_JBBNGY010000007.1"/>
</dbReference>
<gene>
    <name evidence="5" type="ORF">NCTC13149_01428</name>
</gene>
<sequence length="206" mass="24264">MILLENKITIFTHMVYAKKSEECRKKLEDEKNLYNQKLKEKEDELKKTASEIVKRRVDLANKNGYELVSKAHEENRIAELFEAERQLDQLLEKVRIRLKDYTKTENYSEYVLGTFAKALEDLDDDEIYVYLRDAESDALKDKILEEAKRHNISVEFKRLPEKLIGGLIISDKNGNYEINLSLSEKIEDSRYKIGSMLHLIMKEVED</sequence>
<evidence type="ECO:0000256" key="1">
    <source>
        <dbReference type="ARBA" id="ARBA00005901"/>
    </source>
</evidence>
<dbReference type="Gene3D" id="3.30.2320.30">
    <property type="entry name" value="ATP synthase, E subunit, C-terminal"/>
    <property type="match status" value="1"/>
</dbReference>